<dbReference type="Pfam" id="PF23140">
    <property type="entry name" value="Gp80"/>
    <property type="match status" value="1"/>
</dbReference>
<evidence type="ECO:0000313" key="2">
    <source>
        <dbReference type="Proteomes" id="UP001165685"/>
    </source>
</evidence>
<evidence type="ECO:0000313" key="1">
    <source>
        <dbReference type="EMBL" id="MDA2805698.1"/>
    </source>
</evidence>
<dbReference type="RefSeq" id="WP_270678351.1">
    <property type="nucleotide sequence ID" value="NZ_JAQFWP010000024.1"/>
</dbReference>
<dbReference type="EMBL" id="JAQFWP010000024">
    <property type="protein sequence ID" value="MDA2805698.1"/>
    <property type="molecule type" value="Genomic_DNA"/>
</dbReference>
<reference evidence="1" key="1">
    <citation type="submission" date="2023-01" db="EMBL/GenBank/DDBJ databases">
        <title>Draft genome sequence of Nocardiopsis sp. LSu2-4 isolated from halophytes.</title>
        <authorList>
            <person name="Duangmal K."/>
            <person name="Chantavorakit T."/>
        </authorList>
    </citation>
    <scope>NUCLEOTIDE SEQUENCE</scope>
    <source>
        <strain evidence="1">LSu2-4</strain>
    </source>
</reference>
<dbReference type="Proteomes" id="UP001165685">
    <property type="component" value="Unassembled WGS sequence"/>
</dbReference>
<keyword evidence="2" id="KW-1185">Reference proteome</keyword>
<organism evidence="1 2">
    <name type="scientific">Nocardiopsis suaedae</name>
    <dbReference type="NCBI Taxonomy" id="3018444"/>
    <lineage>
        <taxon>Bacteria</taxon>
        <taxon>Bacillati</taxon>
        <taxon>Actinomycetota</taxon>
        <taxon>Actinomycetes</taxon>
        <taxon>Streptosporangiales</taxon>
        <taxon>Nocardiopsidaceae</taxon>
        <taxon>Nocardiopsis</taxon>
    </lineage>
</organism>
<gene>
    <name evidence="1" type="ORF">O4U47_14360</name>
</gene>
<comment type="caution">
    <text evidence="1">The sequence shown here is derived from an EMBL/GenBank/DDBJ whole genome shotgun (WGS) entry which is preliminary data.</text>
</comment>
<accession>A0ABT4TLX3</accession>
<sequence length="114" mass="11312">MAFENGLFNVMLDAAGGDVVEASLHTADPGGTGASEVAGGSYTRQAVTWEPASGASVAAAAPIVFDVPASTTVSHLGLWAAGGVWRGSIEFASPESFSGAGQLTVSPTTISLTN</sequence>
<name>A0ABT4TLX3_9ACTN</name>
<proteinExistence type="predicted"/>
<dbReference type="InterPro" id="IPR056908">
    <property type="entry name" value="Gp80-like"/>
</dbReference>
<protein>
    <submittedName>
        <fullName evidence="1">Uncharacterized protein</fullName>
    </submittedName>
</protein>